<sequence>MSCKEMKESSLPKFDISSKRSIKRKTPIQKLFSVSNKQKRKITKSIQRALVRPCLISVPCSPYKKKSSSKKRNLNAISEHVVFLHPSYNASQIQKTWYDTVKEYDHSTRTKNKDLMGLFGDIGPCDPKRRAKSSPKTKNSTFSLQKAKSENFIKFQPGKLFEAQGLGTQSGEFTKRYLDITKEGRRNHIFKGHRTKSIKGKPLMLFRRTLKSRKSMTKQAERIKTKIYKLQKLFAASSRGQPERRTPLGPPSIREANTKGLEEISS</sequence>
<protein>
    <submittedName>
        <fullName evidence="2">Uncharacterized protein</fullName>
    </submittedName>
</protein>
<dbReference type="EMBL" id="CAMPGE010009503">
    <property type="protein sequence ID" value="CAI2368367.1"/>
    <property type="molecule type" value="Genomic_DNA"/>
</dbReference>
<feature type="region of interest" description="Disordered" evidence="1">
    <location>
        <begin position="235"/>
        <end position="266"/>
    </location>
</feature>
<evidence type="ECO:0000256" key="1">
    <source>
        <dbReference type="SAM" id="MobiDB-lite"/>
    </source>
</evidence>
<reference evidence="2" key="1">
    <citation type="submission" date="2023-07" db="EMBL/GenBank/DDBJ databases">
        <authorList>
            <consortium name="AG Swart"/>
            <person name="Singh M."/>
            <person name="Singh A."/>
            <person name="Seah K."/>
            <person name="Emmerich C."/>
        </authorList>
    </citation>
    <scope>NUCLEOTIDE SEQUENCE</scope>
    <source>
        <strain evidence="2">DP1</strain>
    </source>
</reference>
<dbReference type="Proteomes" id="UP001295684">
    <property type="component" value="Unassembled WGS sequence"/>
</dbReference>
<comment type="caution">
    <text evidence="2">The sequence shown here is derived from an EMBL/GenBank/DDBJ whole genome shotgun (WGS) entry which is preliminary data.</text>
</comment>
<keyword evidence="3" id="KW-1185">Reference proteome</keyword>
<accession>A0AAD1XEK9</accession>
<proteinExistence type="predicted"/>
<organism evidence="2 3">
    <name type="scientific">Euplotes crassus</name>
    <dbReference type="NCBI Taxonomy" id="5936"/>
    <lineage>
        <taxon>Eukaryota</taxon>
        <taxon>Sar</taxon>
        <taxon>Alveolata</taxon>
        <taxon>Ciliophora</taxon>
        <taxon>Intramacronucleata</taxon>
        <taxon>Spirotrichea</taxon>
        <taxon>Hypotrichia</taxon>
        <taxon>Euplotida</taxon>
        <taxon>Euplotidae</taxon>
        <taxon>Moneuplotes</taxon>
    </lineage>
</organism>
<name>A0AAD1XEK9_EUPCR</name>
<evidence type="ECO:0000313" key="2">
    <source>
        <dbReference type="EMBL" id="CAI2368367.1"/>
    </source>
</evidence>
<dbReference type="AlphaFoldDB" id="A0AAD1XEK9"/>
<evidence type="ECO:0000313" key="3">
    <source>
        <dbReference type="Proteomes" id="UP001295684"/>
    </source>
</evidence>
<feature type="compositionally biased region" description="Basic and acidic residues" evidence="1">
    <location>
        <begin position="256"/>
        <end position="266"/>
    </location>
</feature>
<gene>
    <name evidence="2" type="ORF">ECRASSUSDP1_LOCUS9658</name>
</gene>